<proteinExistence type="predicted"/>
<dbReference type="GO" id="GO:0005524">
    <property type="term" value="F:ATP binding"/>
    <property type="evidence" value="ECO:0007669"/>
    <property type="project" value="InterPro"/>
</dbReference>
<organism evidence="5">
    <name type="scientific">Aureoumbra lagunensis</name>
    <dbReference type="NCBI Taxonomy" id="44058"/>
    <lineage>
        <taxon>Eukaryota</taxon>
        <taxon>Sar</taxon>
        <taxon>Stramenopiles</taxon>
        <taxon>Ochrophyta</taxon>
        <taxon>Pelagophyceae</taxon>
        <taxon>Pelagomonadales</taxon>
        <taxon>Aureoumbra</taxon>
    </lineage>
</organism>
<dbReference type="GO" id="GO:0016787">
    <property type="term" value="F:hydrolase activity"/>
    <property type="evidence" value="ECO:0007669"/>
    <property type="project" value="UniProtKB-KW"/>
</dbReference>
<name>A0A7S3JYK2_9STRA</name>
<dbReference type="SMART" id="SM00487">
    <property type="entry name" value="DEXDc"/>
    <property type="match status" value="1"/>
</dbReference>
<evidence type="ECO:0000259" key="3">
    <source>
        <dbReference type="PROSITE" id="PS51192"/>
    </source>
</evidence>
<dbReference type="PROSITE" id="PS51194">
    <property type="entry name" value="HELICASE_CTER"/>
    <property type="match status" value="1"/>
</dbReference>
<dbReference type="InterPro" id="IPR050496">
    <property type="entry name" value="SNF2_RAD54_helicase_repair"/>
</dbReference>
<feature type="domain" description="Helicase ATP-binding" evidence="3">
    <location>
        <begin position="217"/>
        <end position="395"/>
    </location>
</feature>
<keyword evidence="1" id="KW-0378">Hydrolase</keyword>
<evidence type="ECO:0000256" key="2">
    <source>
        <dbReference type="SAM" id="MobiDB-lite"/>
    </source>
</evidence>
<dbReference type="GO" id="GO:0045003">
    <property type="term" value="P:double-strand break repair via synthesis-dependent strand annealing"/>
    <property type="evidence" value="ECO:0007669"/>
    <property type="project" value="TreeGrafter"/>
</dbReference>
<dbReference type="GO" id="GO:0007131">
    <property type="term" value="P:reciprocal meiotic recombination"/>
    <property type="evidence" value="ECO:0007669"/>
    <property type="project" value="TreeGrafter"/>
</dbReference>
<dbReference type="InterPro" id="IPR027417">
    <property type="entry name" value="P-loop_NTPase"/>
</dbReference>
<dbReference type="InterPro" id="IPR049730">
    <property type="entry name" value="SNF2/RAD54-like_C"/>
</dbReference>
<dbReference type="AlphaFoldDB" id="A0A7S3JYK2"/>
<dbReference type="Pfam" id="PF00176">
    <property type="entry name" value="SNF2-rel_dom"/>
    <property type="match status" value="1"/>
</dbReference>
<accession>A0A7S3JYK2</accession>
<dbReference type="PANTHER" id="PTHR45629:SF7">
    <property type="entry name" value="DNA EXCISION REPAIR PROTEIN ERCC-6-RELATED"/>
    <property type="match status" value="1"/>
</dbReference>
<dbReference type="SMART" id="SM00490">
    <property type="entry name" value="HELICc"/>
    <property type="match status" value="1"/>
</dbReference>
<dbReference type="EMBL" id="HBIJ01010439">
    <property type="protein sequence ID" value="CAE0366426.1"/>
    <property type="molecule type" value="Transcribed_RNA"/>
</dbReference>
<dbReference type="Gene3D" id="1.20.120.850">
    <property type="entry name" value="SWI2/SNF2 ATPases, N-terminal domain"/>
    <property type="match status" value="1"/>
</dbReference>
<dbReference type="InterPro" id="IPR001650">
    <property type="entry name" value="Helicase_C-like"/>
</dbReference>
<dbReference type="InterPro" id="IPR038718">
    <property type="entry name" value="SNF2-like_sf"/>
</dbReference>
<gene>
    <name evidence="5" type="ORF">ALAG00032_LOCUS7170</name>
</gene>
<evidence type="ECO:0000259" key="4">
    <source>
        <dbReference type="PROSITE" id="PS51194"/>
    </source>
</evidence>
<evidence type="ECO:0000256" key="1">
    <source>
        <dbReference type="ARBA" id="ARBA00022801"/>
    </source>
</evidence>
<feature type="region of interest" description="Disordered" evidence="2">
    <location>
        <begin position="1"/>
        <end position="22"/>
    </location>
</feature>
<evidence type="ECO:0000313" key="5">
    <source>
        <dbReference type="EMBL" id="CAE0366426.1"/>
    </source>
</evidence>
<dbReference type="CDD" id="cd18004">
    <property type="entry name" value="DEXHc_RAD54"/>
    <property type="match status" value="1"/>
</dbReference>
<dbReference type="GO" id="GO:0015616">
    <property type="term" value="F:DNA translocase activity"/>
    <property type="evidence" value="ECO:0007669"/>
    <property type="project" value="TreeGrafter"/>
</dbReference>
<dbReference type="Gene3D" id="3.40.50.300">
    <property type="entry name" value="P-loop containing nucleotide triphosphate hydrolases"/>
    <property type="match status" value="1"/>
</dbReference>
<dbReference type="PANTHER" id="PTHR45629">
    <property type="entry name" value="SNF2/RAD54 FAMILY MEMBER"/>
    <property type="match status" value="1"/>
</dbReference>
<sequence>MIATPHENVVDVTGKDSSTSAGSIDSVLQGAVHEKRGPIEVTNVSDDEKVTRKKLRFVSSPSACEDNCKNESLTSDHSLEKSGFHFQGKVGREEMTKKKKKRGFVVPPRAPTACLVLEVPTTIVAVDENKSQVLSPIPSTEQYVQDEKVIRKKKKKKHGAFCAPRAPVTVVYKEHERLMMRNEPRVEVPPLLCQFLRSHQREGVLFLLDCLSGRVLYPDGHKRYGAILADDMGLGKTLQTIAAVYALLKTNASEYRAHRVVVTCPCSLVPNWAMEFEKWINSRAPTRRDRVEVKAATEGSRLLTERAIAAFVAPTKPYDVLVLSYEALRASIDKFPTNSCDIIVCDEAQRLKSAKTQLNAALSRLECDKRILLTGTPLQNDLEEFRTMANVALPTSPTIFGSENEFRRRFDGPINAGREANAGAQVKLLGLERQRELAELSRLFVLRRENTLNAMHLPSKLVQVVCLRMPEPQRTAYANIVNDKHLQHALQGKQTDVFSYINKLQKLCAHPFPEKIQQASTAKALARDSAKLLFVWRLLRAMRNQNEGERAVIVANATSALELVAALCDKENWPWCKLDGSTSIEKRKELNKRFNDPQDTDQFVFLLSSTAGGCGLNLIGANRLVLFDQSWNPATDKQAAARCWRDGNTRRCYTYRLLIAGTIEEKVFQRQLSKEGLLGVVEDRDQVNAFSTDDLRRLFTFEAHVVSSTHRQLSCDCTGKTDVQISFESPNAITPGIVADTCRVYLSVNHFLASCAQDFPDQERCNLENRVTMLALRLPTECTKSDADQKNVIATVPQLRRELDKELAAVCASLTEEIRNRARADLDTTWRQLVPELYAAMKVNDDSVQQNNQSRTCKPQVGLPAEEDLKNWSHHSSIETVADDVLRAALCGSYSSLVSFVFGLETNADLIIKSQDTQPTTL</sequence>
<protein>
    <recommendedName>
        <fullName evidence="6">Helicase ATP-binding domain-containing protein</fullName>
    </recommendedName>
</protein>
<dbReference type="CDD" id="cd18793">
    <property type="entry name" value="SF2_C_SNF"/>
    <property type="match status" value="1"/>
</dbReference>
<feature type="domain" description="Helicase C-terminal" evidence="4">
    <location>
        <begin position="534"/>
        <end position="685"/>
    </location>
</feature>
<dbReference type="InterPro" id="IPR000330">
    <property type="entry name" value="SNF2_N"/>
</dbReference>
<reference evidence="5" key="1">
    <citation type="submission" date="2021-01" db="EMBL/GenBank/DDBJ databases">
        <authorList>
            <person name="Corre E."/>
            <person name="Pelletier E."/>
            <person name="Niang G."/>
            <person name="Scheremetjew M."/>
            <person name="Finn R."/>
            <person name="Kale V."/>
            <person name="Holt S."/>
            <person name="Cochrane G."/>
            <person name="Meng A."/>
            <person name="Brown T."/>
            <person name="Cohen L."/>
        </authorList>
    </citation>
    <scope>NUCLEOTIDE SEQUENCE</scope>
    <source>
        <strain evidence="5">CCMP1510</strain>
    </source>
</reference>
<dbReference type="Pfam" id="PF00271">
    <property type="entry name" value="Helicase_C"/>
    <property type="match status" value="1"/>
</dbReference>
<dbReference type="GO" id="GO:0005634">
    <property type="term" value="C:nucleus"/>
    <property type="evidence" value="ECO:0007669"/>
    <property type="project" value="TreeGrafter"/>
</dbReference>
<evidence type="ECO:0008006" key="6">
    <source>
        <dbReference type="Google" id="ProtNLM"/>
    </source>
</evidence>
<dbReference type="PROSITE" id="PS51192">
    <property type="entry name" value="HELICASE_ATP_BIND_1"/>
    <property type="match status" value="1"/>
</dbReference>
<dbReference type="Gene3D" id="3.40.50.10810">
    <property type="entry name" value="Tandem AAA-ATPase domain"/>
    <property type="match status" value="1"/>
</dbReference>
<dbReference type="SUPFAM" id="SSF52540">
    <property type="entry name" value="P-loop containing nucleoside triphosphate hydrolases"/>
    <property type="match status" value="2"/>
</dbReference>
<dbReference type="InterPro" id="IPR014001">
    <property type="entry name" value="Helicase_ATP-bd"/>
</dbReference>